<dbReference type="Proteomes" id="UP000604046">
    <property type="component" value="Unassembled WGS sequence"/>
</dbReference>
<evidence type="ECO:0000313" key="4">
    <source>
        <dbReference type="Proteomes" id="UP000604046"/>
    </source>
</evidence>
<dbReference type="PROSITE" id="PS51257">
    <property type="entry name" value="PROKAR_LIPOPROTEIN"/>
    <property type="match status" value="1"/>
</dbReference>
<evidence type="ECO:0000313" key="3">
    <source>
        <dbReference type="EMBL" id="CAE7245644.1"/>
    </source>
</evidence>
<sequence>MVRALWPVVCILCSCRGRMAQGSEENATLMEEEETQIMSGMATASGSHEDGAPAAVMEPDENEASNDTDPFEEPEGATWYWSEGQPAWSPNVVPLEVLREPSQALCGLFQSLENTVTWCPNELDDAVIRVALFLQGMLHDGLQPFQLMAAIDEALNQLGGNQAYQGLCRMLGDKATQVLQDWGFLNRYSGHTMTIGEAPLADLEIALQAFSSHEEAIRQGNQAAGPGCSASASSNGPLERVEAAVARIRQHHNAQRQPLATPPRGIPHQIQQDGDGSSSEHADADSGPVNLVDKTMQMTRRLVSRHRSPGDGAIAIFHWAAGQGNGDCTRSWANTGGALVTNATELPEALQLLDTHMLHRCRQFGGRYRELMLALVPTLLDNSAANKARRAMMLRRLESLQIPDSDAGHGPLPRTTLPTLPVLLYWN</sequence>
<evidence type="ECO:0000256" key="2">
    <source>
        <dbReference type="SAM" id="SignalP"/>
    </source>
</evidence>
<accession>A0A812LRH6</accession>
<name>A0A812LRH6_9DINO</name>
<keyword evidence="2" id="KW-0732">Signal</keyword>
<feature type="signal peptide" evidence="2">
    <location>
        <begin position="1"/>
        <end position="22"/>
    </location>
</feature>
<protein>
    <submittedName>
        <fullName evidence="3">Uncharacterized protein</fullName>
    </submittedName>
</protein>
<keyword evidence="4" id="KW-1185">Reference proteome</keyword>
<feature type="region of interest" description="Disordered" evidence="1">
    <location>
        <begin position="217"/>
        <end position="236"/>
    </location>
</feature>
<feature type="chain" id="PRO_5032790523" evidence="2">
    <location>
        <begin position="23"/>
        <end position="427"/>
    </location>
</feature>
<evidence type="ECO:0000256" key="1">
    <source>
        <dbReference type="SAM" id="MobiDB-lite"/>
    </source>
</evidence>
<organism evidence="3 4">
    <name type="scientific">Symbiodinium natans</name>
    <dbReference type="NCBI Taxonomy" id="878477"/>
    <lineage>
        <taxon>Eukaryota</taxon>
        <taxon>Sar</taxon>
        <taxon>Alveolata</taxon>
        <taxon>Dinophyceae</taxon>
        <taxon>Suessiales</taxon>
        <taxon>Symbiodiniaceae</taxon>
        <taxon>Symbiodinium</taxon>
    </lineage>
</organism>
<feature type="compositionally biased region" description="Low complexity" evidence="1">
    <location>
        <begin position="223"/>
        <end position="236"/>
    </location>
</feature>
<dbReference type="AlphaFoldDB" id="A0A812LRH6"/>
<reference evidence="3" key="1">
    <citation type="submission" date="2021-02" db="EMBL/GenBank/DDBJ databases">
        <authorList>
            <person name="Dougan E. K."/>
            <person name="Rhodes N."/>
            <person name="Thang M."/>
            <person name="Chan C."/>
        </authorList>
    </citation>
    <scope>NUCLEOTIDE SEQUENCE</scope>
</reference>
<gene>
    <name evidence="3" type="ORF">SNAT2548_LOCUS11601</name>
</gene>
<comment type="caution">
    <text evidence="3">The sequence shown here is derived from an EMBL/GenBank/DDBJ whole genome shotgun (WGS) entry which is preliminary data.</text>
</comment>
<feature type="region of interest" description="Disordered" evidence="1">
    <location>
        <begin position="250"/>
        <end position="293"/>
    </location>
</feature>
<dbReference type="EMBL" id="CAJNDS010001057">
    <property type="protein sequence ID" value="CAE7245644.1"/>
    <property type="molecule type" value="Genomic_DNA"/>
</dbReference>
<proteinExistence type="predicted"/>